<dbReference type="Pfam" id="PF01510">
    <property type="entry name" value="Amidase_2"/>
    <property type="match status" value="1"/>
</dbReference>
<dbReference type="GO" id="GO:0008745">
    <property type="term" value="F:N-acetylmuramoyl-L-alanine amidase activity"/>
    <property type="evidence" value="ECO:0007669"/>
    <property type="project" value="UniProtKB-EC"/>
</dbReference>
<dbReference type="InterPro" id="IPR015510">
    <property type="entry name" value="PGRP"/>
</dbReference>
<feature type="domain" description="Peptidoglycan recognition protein family" evidence="4">
    <location>
        <begin position="323"/>
        <end position="471"/>
    </location>
</feature>
<evidence type="ECO:0000256" key="2">
    <source>
        <dbReference type="SAM" id="MobiDB-lite"/>
    </source>
</evidence>
<dbReference type="EC" id="3.5.1.28" evidence="5"/>
<organism evidence="5 6">
    <name type="scientific">Streptomyces hirsutus</name>
    <dbReference type="NCBI Taxonomy" id="35620"/>
    <lineage>
        <taxon>Bacteria</taxon>
        <taxon>Bacillati</taxon>
        <taxon>Actinomycetota</taxon>
        <taxon>Actinomycetes</taxon>
        <taxon>Kitasatosporales</taxon>
        <taxon>Streptomycetaceae</taxon>
        <taxon>Streptomyces</taxon>
    </lineage>
</organism>
<evidence type="ECO:0000313" key="5">
    <source>
        <dbReference type="EMBL" id="WSD06993.1"/>
    </source>
</evidence>
<accession>A0ABZ1GNJ9</accession>
<feature type="compositionally biased region" description="Low complexity" evidence="2">
    <location>
        <begin position="228"/>
        <end position="239"/>
    </location>
</feature>
<dbReference type="RefSeq" id="WP_326753073.1">
    <property type="nucleotide sequence ID" value="NZ_CP109134.1"/>
</dbReference>
<feature type="signal peptide" evidence="3">
    <location>
        <begin position="1"/>
        <end position="29"/>
    </location>
</feature>
<protein>
    <submittedName>
        <fullName evidence="5">N-acetylmuramoyl-L-alanine amidase</fullName>
        <ecNumber evidence="5">3.5.1.28</ecNumber>
    </submittedName>
</protein>
<evidence type="ECO:0000256" key="3">
    <source>
        <dbReference type="SAM" id="SignalP"/>
    </source>
</evidence>
<dbReference type="GeneID" id="91543958"/>
<dbReference type="CDD" id="cd06583">
    <property type="entry name" value="PGRP"/>
    <property type="match status" value="1"/>
</dbReference>
<sequence length="518" mass="52824">MRRTLASSLGVTCAAALALPLAPSAAAAAAGPGKTAPAVTRAAVTTESGIPGSTQSLPLRPLDPDRVTGAVTFGLAPLSVRPFSLVGVVWDDPAAELQGQVQVRARAAGTGAWSGWQDVETHNADHAADPETAERTSGRVRGATAPLWVGASDGVEIRVRAESGPGSEPEPKAGSESAGSTAGKGAGKGAEEPTPLLPSGMRLELVDPGEDAPPRDASSEDGADESPDQNPGQKPGQNPGPDPADGSAGTPVDTPRTGVMSAETTAASAANAPLVPLGATEIPALTRAETEEEYHVLRGAEAAGQKANSGGKPQAEPYIGPRPGIVTRSGWGADESLREKSFVYTDKVGAAFVHHTATGNNYTCAQAPSVIRGIYRYHTGSMGWRDIGYNFLVDKCGKIYEGRAGGVANPVLGAHTLGFNSNTMGVAVLGTFDSTNPPAVAVTGVAQLTAWKLGLHGMDPSAKTYLTSGGGNLYEKGTKVRLNVISGHRDGFNTLCPGGKLYDKLGTARSAAAGYQGR</sequence>
<proteinExistence type="inferred from homology"/>
<keyword evidence="5" id="KW-0378">Hydrolase</keyword>
<dbReference type="InterPro" id="IPR006619">
    <property type="entry name" value="PGRP_domain_met/bac"/>
</dbReference>
<dbReference type="PANTHER" id="PTHR11022">
    <property type="entry name" value="PEPTIDOGLYCAN RECOGNITION PROTEIN"/>
    <property type="match status" value="1"/>
</dbReference>
<name>A0ABZ1GNJ9_9ACTN</name>
<evidence type="ECO:0000256" key="1">
    <source>
        <dbReference type="ARBA" id="ARBA00007553"/>
    </source>
</evidence>
<dbReference type="PANTHER" id="PTHR11022:SF41">
    <property type="entry name" value="PEPTIDOGLYCAN-RECOGNITION PROTEIN LC-RELATED"/>
    <property type="match status" value="1"/>
</dbReference>
<reference evidence="5 6" key="1">
    <citation type="submission" date="2022-10" db="EMBL/GenBank/DDBJ databases">
        <title>The complete genomes of actinobacterial strains from the NBC collection.</title>
        <authorList>
            <person name="Joergensen T.S."/>
            <person name="Alvarez Arevalo M."/>
            <person name="Sterndorff E.B."/>
            <person name="Faurdal D."/>
            <person name="Vuksanovic O."/>
            <person name="Mourched A.-S."/>
            <person name="Charusanti P."/>
            <person name="Shaw S."/>
            <person name="Blin K."/>
            <person name="Weber T."/>
        </authorList>
    </citation>
    <scope>NUCLEOTIDE SEQUENCE [LARGE SCALE GENOMIC DNA]</scope>
    <source>
        <strain evidence="5 6">NBC 01753</strain>
    </source>
</reference>
<keyword evidence="3" id="KW-0732">Signal</keyword>
<gene>
    <name evidence="5" type="ORF">OIE73_15280</name>
</gene>
<dbReference type="Proteomes" id="UP001335325">
    <property type="component" value="Chromosome"/>
</dbReference>
<feature type="region of interest" description="Disordered" evidence="2">
    <location>
        <begin position="125"/>
        <end position="147"/>
    </location>
</feature>
<evidence type="ECO:0000313" key="6">
    <source>
        <dbReference type="Proteomes" id="UP001335325"/>
    </source>
</evidence>
<dbReference type="InterPro" id="IPR036505">
    <property type="entry name" value="Amidase/PGRP_sf"/>
</dbReference>
<feature type="region of interest" description="Disordered" evidence="2">
    <location>
        <begin position="161"/>
        <end position="257"/>
    </location>
</feature>
<dbReference type="InterPro" id="IPR002502">
    <property type="entry name" value="Amidase_domain"/>
</dbReference>
<comment type="similarity">
    <text evidence="1">Belongs to the N-acetylmuramoyl-L-alanine amidase 2 family.</text>
</comment>
<keyword evidence="6" id="KW-1185">Reference proteome</keyword>
<dbReference type="Gene3D" id="3.40.80.10">
    <property type="entry name" value="Peptidoglycan recognition protein-like"/>
    <property type="match status" value="1"/>
</dbReference>
<dbReference type="SUPFAM" id="SSF55846">
    <property type="entry name" value="N-acetylmuramoyl-L-alanine amidase-like"/>
    <property type="match status" value="1"/>
</dbReference>
<evidence type="ECO:0000259" key="4">
    <source>
        <dbReference type="SMART" id="SM00701"/>
    </source>
</evidence>
<feature type="chain" id="PRO_5046921008" evidence="3">
    <location>
        <begin position="30"/>
        <end position="518"/>
    </location>
</feature>
<feature type="region of interest" description="Disordered" evidence="2">
    <location>
        <begin position="42"/>
        <end position="61"/>
    </location>
</feature>
<feature type="region of interest" description="Disordered" evidence="2">
    <location>
        <begin position="301"/>
        <end position="323"/>
    </location>
</feature>
<dbReference type="EMBL" id="CP109134">
    <property type="protein sequence ID" value="WSD06993.1"/>
    <property type="molecule type" value="Genomic_DNA"/>
</dbReference>
<feature type="compositionally biased region" description="Basic and acidic residues" evidence="2">
    <location>
        <begin position="125"/>
        <end position="137"/>
    </location>
</feature>
<feature type="compositionally biased region" description="Low complexity" evidence="2">
    <location>
        <begin position="172"/>
        <end position="181"/>
    </location>
</feature>
<feature type="compositionally biased region" description="Polar residues" evidence="2">
    <location>
        <begin position="47"/>
        <end position="57"/>
    </location>
</feature>
<dbReference type="SMART" id="SM00701">
    <property type="entry name" value="PGRP"/>
    <property type="match status" value="1"/>
</dbReference>